<dbReference type="GO" id="GO:0015276">
    <property type="term" value="F:ligand-gated monoatomic ion channel activity"/>
    <property type="evidence" value="ECO:0007669"/>
    <property type="project" value="InterPro"/>
</dbReference>
<feature type="domain" description="Ionotropic glutamate receptor L-glutamate and glycine-binding" evidence="14">
    <location>
        <begin position="215"/>
        <end position="296"/>
    </location>
</feature>
<dbReference type="GO" id="GO:0050906">
    <property type="term" value="P:detection of stimulus involved in sensory perception"/>
    <property type="evidence" value="ECO:0007669"/>
    <property type="project" value="UniProtKB-ARBA"/>
</dbReference>
<dbReference type="Pfam" id="PF00060">
    <property type="entry name" value="Lig_chan"/>
    <property type="match status" value="1"/>
</dbReference>
<evidence type="ECO:0000256" key="12">
    <source>
        <dbReference type="ARBA" id="ARBA00023303"/>
    </source>
</evidence>
<evidence type="ECO:0000259" key="14">
    <source>
        <dbReference type="Pfam" id="PF10613"/>
    </source>
</evidence>
<evidence type="ECO:0000259" key="13">
    <source>
        <dbReference type="Pfam" id="PF00060"/>
    </source>
</evidence>
<keyword evidence="11" id="KW-1071">Ligand-gated ion channel</keyword>
<keyword evidence="6" id="KW-1133">Transmembrane helix</keyword>
<keyword evidence="3" id="KW-0813">Transport</keyword>
<evidence type="ECO:0000256" key="1">
    <source>
        <dbReference type="ARBA" id="ARBA00004651"/>
    </source>
</evidence>
<keyword evidence="8" id="KW-0472">Membrane</keyword>
<keyword evidence="10" id="KW-0325">Glycoprotein</keyword>
<evidence type="ECO:0000256" key="7">
    <source>
        <dbReference type="ARBA" id="ARBA00023065"/>
    </source>
</evidence>
<protein>
    <submittedName>
        <fullName evidence="15">Uncharacterized protein</fullName>
    </submittedName>
</protein>
<sequence length="555" mass="61787">MCRAGVSLWPRPSPSWTPVAGRVLREALTGPLSGHQVMLMVDDGVQRSLSLDLLLTGLTSPTVLLHTTTHNTDNHFTTQQLTLTQDVLLVVVGTGSPWLLWSPPGWLSPRVVLVLVAAQTCSARKHFQSPLLQNTPSVALLCLNHKPQTPEYSTYSVMTHLPLSANPEPLSLGTWHPDTFTTLEEIFPDQFQDFGGTAVRVVVSLYDIPIIFSKDDGEVDGFSARVLATMSSWLNFTYSYNVIESAVWGERMENGSYDGMLGRIQKGDGHLMINYLTITHQRTKDFDYSVSYFTEGWVLNFFSALLLPSALSRKCMSLLSQSVSQEPRVWVSRGLLGLWLLATWVLRVSYTSNLMAFLTVPALPPPLDTLEQLADADLRLCMLDYGEFVPEALAMSTHPILARLGAKLDLVPIIDGLLYEGQEGCVELVLAGTHAHVETYSYVRLLYRDLGHGGQVYPLTEQLYLGNLAYFFTKNTPWKYKFDIGMRRLVEAGLVWHWYTDFMQDKAKTKVRESRLPVLSLSHLQGSFLLLAVGGGLATIALLAERLLQPNTTSP</sequence>
<evidence type="ECO:0000256" key="8">
    <source>
        <dbReference type="ARBA" id="ARBA00023136"/>
    </source>
</evidence>
<keyword evidence="9" id="KW-0675">Receptor</keyword>
<feature type="domain" description="Ionotropic glutamate receptor C-terminal" evidence="13">
    <location>
        <begin position="317"/>
        <end position="534"/>
    </location>
</feature>
<dbReference type="PANTHER" id="PTHR42643:SF24">
    <property type="entry name" value="IONOTROPIC RECEPTOR 60A"/>
    <property type="match status" value="1"/>
</dbReference>
<reference evidence="15" key="1">
    <citation type="submission" date="2023-10" db="EMBL/GenBank/DDBJ databases">
        <title>Genome assemblies of two species of porcelain crab, Petrolisthes cinctipes and Petrolisthes manimaculis (Anomura: Porcellanidae).</title>
        <authorList>
            <person name="Angst P."/>
        </authorList>
    </citation>
    <scope>NUCLEOTIDE SEQUENCE</scope>
    <source>
        <strain evidence="15">PB745_01</strain>
        <tissue evidence="15">Gill</tissue>
    </source>
</reference>
<evidence type="ECO:0000256" key="9">
    <source>
        <dbReference type="ARBA" id="ARBA00023170"/>
    </source>
</evidence>
<keyword evidence="4" id="KW-1003">Cell membrane</keyword>
<dbReference type="Gene3D" id="3.40.190.10">
    <property type="entry name" value="Periplasmic binding protein-like II"/>
    <property type="match status" value="1"/>
</dbReference>
<evidence type="ECO:0000256" key="11">
    <source>
        <dbReference type="ARBA" id="ARBA00023286"/>
    </source>
</evidence>
<gene>
    <name evidence="15" type="ORF">Pcinc_019603</name>
</gene>
<evidence type="ECO:0000256" key="5">
    <source>
        <dbReference type="ARBA" id="ARBA00022692"/>
    </source>
</evidence>
<name>A0AAE1FKP7_PETCI</name>
<dbReference type="PANTHER" id="PTHR42643">
    <property type="entry name" value="IONOTROPIC RECEPTOR 20A-RELATED"/>
    <property type="match status" value="1"/>
</dbReference>
<evidence type="ECO:0000256" key="4">
    <source>
        <dbReference type="ARBA" id="ARBA00022475"/>
    </source>
</evidence>
<comment type="similarity">
    <text evidence="2">Belongs to the glutamate-gated ion channel (TC 1.A.10.1) family.</text>
</comment>
<comment type="subcellular location">
    <subcellularLocation>
        <location evidence="1">Cell membrane</location>
        <topology evidence="1">Multi-pass membrane protein</topology>
    </subcellularLocation>
</comment>
<dbReference type="AlphaFoldDB" id="A0AAE1FKP7"/>
<dbReference type="GO" id="GO:0005886">
    <property type="term" value="C:plasma membrane"/>
    <property type="evidence" value="ECO:0007669"/>
    <property type="project" value="UniProtKB-SubCell"/>
</dbReference>
<dbReference type="InterPro" id="IPR052192">
    <property type="entry name" value="Insect_Ionotropic_Sensory_Rcpt"/>
</dbReference>
<dbReference type="InterPro" id="IPR019594">
    <property type="entry name" value="Glu/Gly-bd"/>
</dbReference>
<dbReference type="Gene3D" id="1.10.287.70">
    <property type="match status" value="1"/>
</dbReference>
<keyword evidence="12" id="KW-0407">Ion channel</keyword>
<comment type="caution">
    <text evidence="15">The sequence shown here is derived from an EMBL/GenBank/DDBJ whole genome shotgun (WGS) entry which is preliminary data.</text>
</comment>
<organism evidence="15 16">
    <name type="scientific">Petrolisthes cinctipes</name>
    <name type="common">Flat porcelain crab</name>
    <dbReference type="NCBI Taxonomy" id="88211"/>
    <lineage>
        <taxon>Eukaryota</taxon>
        <taxon>Metazoa</taxon>
        <taxon>Ecdysozoa</taxon>
        <taxon>Arthropoda</taxon>
        <taxon>Crustacea</taxon>
        <taxon>Multicrustacea</taxon>
        <taxon>Malacostraca</taxon>
        <taxon>Eumalacostraca</taxon>
        <taxon>Eucarida</taxon>
        <taxon>Decapoda</taxon>
        <taxon>Pleocyemata</taxon>
        <taxon>Anomura</taxon>
        <taxon>Galatheoidea</taxon>
        <taxon>Porcellanidae</taxon>
        <taxon>Petrolisthes</taxon>
    </lineage>
</organism>
<dbReference type="EMBL" id="JAWQEG010001953">
    <property type="protein sequence ID" value="KAK3875554.1"/>
    <property type="molecule type" value="Genomic_DNA"/>
</dbReference>
<evidence type="ECO:0000313" key="15">
    <source>
        <dbReference type="EMBL" id="KAK3875554.1"/>
    </source>
</evidence>
<evidence type="ECO:0000256" key="2">
    <source>
        <dbReference type="ARBA" id="ARBA00008685"/>
    </source>
</evidence>
<dbReference type="InterPro" id="IPR001320">
    <property type="entry name" value="Iontro_rcpt_C"/>
</dbReference>
<evidence type="ECO:0000256" key="10">
    <source>
        <dbReference type="ARBA" id="ARBA00023180"/>
    </source>
</evidence>
<proteinExistence type="inferred from homology"/>
<keyword evidence="7" id="KW-0406">Ion transport</keyword>
<evidence type="ECO:0000313" key="16">
    <source>
        <dbReference type="Proteomes" id="UP001286313"/>
    </source>
</evidence>
<accession>A0AAE1FKP7</accession>
<keyword evidence="5" id="KW-0812">Transmembrane</keyword>
<evidence type="ECO:0000256" key="3">
    <source>
        <dbReference type="ARBA" id="ARBA00022448"/>
    </source>
</evidence>
<dbReference type="Proteomes" id="UP001286313">
    <property type="component" value="Unassembled WGS sequence"/>
</dbReference>
<evidence type="ECO:0000256" key="6">
    <source>
        <dbReference type="ARBA" id="ARBA00022989"/>
    </source>
</evidence>
<dbReference type="SUPFAM" id="SSF53850">
    <property type="entry name" value="Periplasmic binding protein-like II"/>
    <property type="match status" value="1"/>
</dbReference>
<keyword evidence="16" id="KW-1185">Reference proteome</keyword>
<dbReference type="Pfam" id="PF10613">
    <property type="entry name" value="Lig_chan-Glu_bd"/>
    <property type="match status" value="1"/>
</dbReference>